<dbReference type="PANTHER" id="PTHR33376:SF5">
    <property type="entry name" value="EXTRACYTOPLASMIC SOLUTE RECEPTOR PROTEIN"/>
    <property type="match status" value="1"/>
</dbReference>
<gene>
    <name evidence="3" type="ORF">GN330_01000</name>
</gene>
<comment type="caution">
    <text evidence="3">The sequence shown here is derived from an EMBL/GenBank/DDBJ whole genome shotgun (WGS) entry which is preliminary data.</text>
</comment>
<dbReference type="Pfam" id="PF03480">
    <property type="entry name" value="DctP"/>
    <property type="match status" value="1"/>
</dbReference>
<evidence type="ECO:0000313" key="4">
    <source>
        <dbReference type="Proteomes" id="UP000463224"/>
    </source>
</evidence>
<dbReference type="Gene3D" id="3.40.190.10">
    <property type="entry name" value="Periplasmic binding protein-like II"/>
    <property type="match status" value="1"/>
</dbReference>
<dbReference type="GO" id="GO:0055085">
    <property type="term" value="P:transmembrane transport"/>
    <property type="evidence" value="ECO:0007669"/>
    <property type="project" value="InterPro"/>
</dbReference>
<name>A0A844QCT5_9HYPH</name>
<dbReference type="Gene3D" id="3.40.190.170">
    <property type="entry name" value="Bacterial extracellular solute-binding protein, family 7"/>
    <property type="match status" value="1"/>
</dbReference>
<sequence>MWRVPAEQAFLDTDEKEPMASEKPTGGDQQENQHMKRWTKAALVAVATFAGTLPALAQDEPITWRMSSYAGETWGLWKNIVMPFTKRVNELSEGRLVIEPYPVDVLAPATKNYEAVLDGTADAAMITPLYAVNADPANSFYAGHPGGMGPETMLYWLYEGGGQDLLTQFKRDTLGLHSLVGGVVGTELWHSHKPIESVADLKGLKFRAAGSWASILSEEFEAAPVFVTGGEVYQMLDRGGVDIAEWSGPADNQIAGLENAAEYIITPGLHFPAGINEFIVTAEKWDALPDDLKEIVTAAAKLAVFESYLQSGMADLVAMKELRAGNNKLQELPAEVTEAITMAGRKWATTKAEEQTASGNEWMKKIGESYFAYQDLYADGASFKHLDRK</sequence>
<reference evidence="3 4" key="1">
    <citation type="submission" date="2019-12" db="EMBL/GenBank/DDBJ databases">
        <title>Nitratireductor arenosus sp. nov., Isolated from sea sand, Jeju island, South Korea.</title>
        <authorList>
            <person name="Kim W."/>
        </authorList>
    </citation>
    <scope>NUCLEOTIDE SEQUENCE [LARGE SCALE GENOMIC DNA]</scope>
    <source>
        <strain evidence="3 4">CAU 1489</strain>
    </source>
</reference>
<organism evidence="3 4">
    <name type="scientific">Nitratireductor arenosus</name>
    <dbReference type="NCBI Taxonomy" id="2682096"/>
    <lineage>
        <taxon>Bacteria</taxon>
        <taxon>Pseudomonadati</taxon>
        <taxon>Pseudomonadota</taxon>
        <taxon>Alphaproteobacteria</taxon>
        <taxon>Hyphomicrobiales</taxon>
        <taxon>Phyllobacteriaceae</taxon>
        <taxon>Nitratireductor</taxon>
    </lineage>
</organism>
<dbReference type="NCBIfam" id="NF037995">
    <property type="entry name" value="TRAP_S1"/>
    <property type="match status" value="1"/>
</dbReference>
<evidence type="ECO:0000313" key="3">
    <source>
        <dbReference type="EMBL" id="MVA95830.1"/>
    </source>
</evidence>
<protein>
    <submittedName>
        <fullName evidence="3">C4-dicarboxylate ABC transporter substrate-binding protein</fullName>
    </submittedName>
</protein>
<keyword evidence="4" id="KW-1185">Reference proteome</keyword>
<dbReference type="InterPro" id="IPR018389">
    <property type="entry name" value="DctP_fam"/>
</dbReference>
<dbReference type="PANTHER" id="PTHR33376">
    <property type="match status" value="1"/>
</dbReference>
<keyword evidence="1" id="KW-0732">Signal</keyword>
<dbReference type="InterPro" id="IPR038404">
    <property type="entry name" value="TRAP_DctP_sf"/>
</dbReference>
<evidence type="ECO:0000256" key="1">
    <source>
        <dbReference type="ARBA" id="ARBA00022729"/>
    </source>
</evidence>
<dbReference type="AlphaFoldDB" id="A0A844QCT5"/>
<feature type="region of interest" description="Disordered" evidence="2">
    <location>
        <begin position="11"/>
        <end position="32"/>
    </location>
</feature>
<dbReference type="EMBL" id="WPHG01000001">
    <property type="protein sequence ID" value="MVA95830.1"/>
    <property type="molecule type" value="Genomic_DNA"/>
</dbReference>
<proteinExistence type="predicted"/>
<accession>A0A844QCT5</accession>
<evidence type="ECO:0000256" key="2">
    <source>
        <dbReference type="SAM" id="MobiDB-lite"/>
    </source>
</evidence>
<dbReference type="Proteomes" id="UP000463224">
    <property type="component" value="Unassembled WGS sequence"/>
</dbReference>